<proteinExistence type="predicted"/>
<accession>A0A9J5W5K5</accession>
<dbReference type="EMBL" id="JACXVP010000012">
    <property type="protein sequence ID" value="KAG5570861.1"/>
    <property type="molecule type" value="Genomic_DNA"/>
</dbReference>
<feature type="region of interest" description="Disordered" evidence="1">
    <location>
        <begin position="1"/>
        <end position="46"/>
    </location>
</feature>
<comment type="caution">
    <text evidence="2">The sequence shown here is derived from an EMBL/GenBank/DDBJ whole genome shotgun (WGS) entry which is preliminary data.</text>
</comment>
<evidence type="ECO:0000313" key="3">
    <source>
        <dbReference type="Proteomes" id="UP000824120"/>
    </source>
</evidence>
<dbReference type="AlphaFoldDB" id="A0A9J5W5K5"/>
<keyword evidence="3" id="KW-1185">Reference proteome</keyword>
<evidence type="ECO:0000313" key="2">
    <source>
        <dbReference type="EMBL" id="KAG5570861.1"/>
    </source>
</evidence>
<evidence type="ECO:0000256" key="1">
    <source>
        <dbReference type="SAM" id="MobiDB-lite"/>
    </source>
</evidence>
<protein>
    <submittedName>
        <fullName evidence="2">Uncharacterized protein</fullName>
    </submittedName>
</protein>
<reference evidence="2 3" key="1">
    <citation type="submission" date="2020-09" db="EMBL/GenBank/DDBJ databases">
        <title>De no assembly of potato wild relative species, Solanum commersonii.</title>
        <authorList>
            <person name="Cho K."/>
        </authorList>
    </citation>
    <scope>NUCLEOTIDE SEQUENCE [LARGE SCALE GENOMIC DNA]</scope>
    <source>
        <strain evidence="2">LZ3.2</strain>
        <tissue evidence="2">Leaf</tissue>
    </source>
</reference>
<sequence>RPKETSSVAPNVPTDFPASSSAPPYYHASSSIAGTTKRGIGRGRKNLSIDKKPRVVGMGVFQAANGFKVMNIYSTSQAKVTRSAGVTGDSGYTPSTTKRSKERRQYEVIQITQVKIALFYSQRCHENCSDV</sequence>
<gene>
    <name evidence="2" type="ORF">H5410_060627</name>
</gene>
<name>A0A9J5W5K5_SOLCO</name>
<dbReference type="Proteomes" id="UP000824120">
    <property type="component" value="Chromosome 12"/>
</dbReference>
<feature type="non-terminal residue" evidence="2">
    <location>
        <position position="131"/>
    </location>
</feature>
<feature type="non-terminal residue" evidence="2">
    <location>
        <position position="1"/>
    </location>
</feature>
<feature type="compositionally biased region" description="Low complexity" evidence="1">
    <location>
        <begin position="17"/>
        <end position="38"/>
    </location>
</feature>
<organism evidence="2 3">
    <name type="scientific">Solanum commersonii</name>
    <name type="common">Commerson's wild potato</name>
    <name type="synonym">Commerson's nightshade</name>
    <dbReference type="NCBI Taxonomy" id="4109"/>
    <lineage>
        <taxon>Eukaryota</taxon>
        <taxon>Viridiplantae</taxon>
        <taxon>Streptophyta</taxon>
        <taxon>Embryophyta</taxon>
        <taxon>Tracheophyta</taxon>
        <taxon>Spermatophyta</taxon>
        <taxon>Magnoliopsida</taxon>
        <taxon>eudicotyledons</taxon>
        <taxon>Gunneridae</taxon>
        <taxon>Pentapetalae</taxon>
        <taxon>asterids</taxon>
        <taxon>lamiids</taxon>
        <taxon>Solanales</taxon>
        <taxon>Solanaceae</taxon>
        <taxon>Solanoideae</taxon>
        <taxon>Solaneae</taxon>
        <taxon>Solanum</taxon>
    </lineage>
</organism>
<dbReference type="OrthoDB" id="1301490at2759"/>